<proteinExistence type="inferred from homology"/>
<evidence type="ECO:0000313" key="9">
    <source>
        <dbReference type="Proteomes" id="UP000038010"/>
    </source>
</evidence>
<keyword evidence="3 7" id="KW-0812">Transmembrane</keyword>
<feature type="transmembrane region" description="Helical" evidence="7">
    <location>
        <begin position="194"/>
        <end position="212"/>
    </location>
</feature>
<dbReference type="PANTHER" id="PTHR30618:SF15">
    <property type="entry name" value="NICOTINAMIDE RIBOSIDE TRANSPORTER 1-RELATED"/>
    <property type="match status" value="1"/>
</dbReference>
<dbReference type="AlphaFoldDB" id="A0A0N0NNV0"/>
<dbReference type="GO" id="GO:0005886">
    <property type="term" value="C:plasma membrane"/>
    <property type="evidence" value="ECO:0007669"/>
    <property type="project" value="TreeGrafter"/>
</dbReference>
<feature type="transmembrane region" description="Helical" evidence="7">
    <location>
        <begin position="161"/>
        <end position="182"/>
    </location>
</feature>
<keyword evidence="9" id="KW-1185">Reference proteome</keyword>
<dbReference type="OrthoDB" id="2018619at2759"/>
<evidence type="ECO:0000313" key="8">
    <source>
        <dbReference type="EMBL" id="KPI42011.1"/>
    </source>
</evidence>
<evidence type="ECO:0000256" key="7">
    <source>
        <dbReference type="SAM" id="Phobius"/>
    </source>
</evidence>
<feature type="transmembrane region" description="Helical" evidence="7">
    <location>
        <begin position="472"/>
        <end position="493"/>
    </location>
</feature>
<dbReference type="VEuPathDB" id="FungiDB:AB675_5414"/>
<evidence type="ECO:0000256" key="2">
    <source>
        <dbReference type="ARBA" id="ARBA00008974"/>
    </source>
</evidence>
<comment type="caution">
    <text evidence="8">The sequence shown here is derived from an EMBL/GenBank/DDBJ whole genome shotgun (WGS) entry which is preliminary data.</text>
</comment>
<feature type="transmembrane region" description="Helical" evidence="7">
    <location>
        <begin position="388"/>
        <end position="413"/>
    </location>
</feature>
<dbReference type="Proteomes" id="UP000038010">
    <property type="component" value="Unassembled WGS sequence"/>
</dbReference>
<feature type="transmembrane region" description="Helical" evidence="7">
    <location>
        <begin position="319"/>
        <end position="339"/>
    </location>
</feature>
<dbReference type="Pfam" id="PF02133">
    <property type="entry name" value="Transp_cyt_pur"/>
    <property type="match status" value="1"/>
</dbReference>
<evidence type="ECO:0000256" key="3">
    <source>
        <dbReference type="ARBA" id="ARBA00022692"/>
    </source>
</evidence>
<comment type="subcellular location">
    <subcellularLocation>
        <location evidence="1">Membrane</location>
        <topology evidence="1">Multi-pass membrane protein</topology>
    </subcellularLocation>
</comment>
<name>A0A0N0NNV0_9EURO</name>
<feature type="transmembrane region" description="Helical" evidence="7">
    <location>
        <begin position="359"/>
        <end position="376"/>
    </location>
</feature>
<feature type="transmembrane region" description="Helical" evidence="7">
    <location>
        <begin position="45"/>
        <end position="66"/>
    </location>
</feature>
<gene>
    <name evidence="8" type="ORF">AB675_5414</name>
</gene>
<dbReference type="GeneID" id="28737503"/>
<feature type="transmembrane region" description="Helical" evidence="7">
    <location>
        <begin position="72"/>
        <end position="93"/>
    </location>
</feature>
<feature type="transmembrane region" description="Helical" evidence="7">
    <location>
        <begin position="441"/>
        <end position="460"/>
    </location>
</feature>
<feature type="transmembrane region" description="Helical" evidence="7">
    <location>
        <begin position="270"/>
        <end position="298"/>
    </location>
</feature>
<feature type="compositionally biased region" description="Basic and acidic residues" evidence="6">
    <location>
        <begin position="525"/>
        <end position="549"/>
    </location>
</feature>
<feature type="transmembrane region" description="Helical" evidence="7">
    <location>
        <begin position="233"/>
        <end position="250"/>
    </location>
</feature>
<keyword evidence="4 7" id="KW-1133">Transmembrane helix</keyword>
<evidence type="ECO:0000256" key="6">
    <source>
        <dbReference type="SAM" id="MobiDB-lite"/>
    </source>
</evidence>
<evidence type="ECO:0000256" key="1">
    <source>
        <dbReference type="ARBA" id="ARBA00004141"/>
    </source>
</evidence>
<protein>
    <submittedName>
        <fullName evidence="8">Thiamine transporter</fullName>
    </submittedName>
</protein>
<evidence type="ECO:0000256" key="5">
    <source>
        <dbReference type="ARBA" id="ARBA00023136"/>
    </source>
</evidence>
<evidence type="ECO:0000256" key="4">
    <source>
        <dbReference type="ARBA" id="ARBA00022989"/>
    </source>
</evidence>
<keyword evidence="5 7" id="KW-0472">Membrane</keyword>
<dbReference type="GO" id="GO:0015205">
    <property type="term" value="F:nucleobase transmembrane transporter activity"/>
    <property type="evidence" value="ECO:0007669"/>
    <property type="project" value="TreeGrafter"/>
</dbReference>
<dbReference type="PANTHER" id="PTHR30618">
    <property type="entry name" value="NCS1 FAMILY PURINE/PYRIMIDINE TRANSPORTER"/>
    <property type="match status" value="1"/>
</dbReference>
<feature type="transmembrane region" description="Helical" evidence="7">
    <location>
        <begin position="105"/>
        <end position="124"/>
    </location>
</feature>
<dbReference type="RefSeq" id="XP_018001974.1">
    <property type="nucleotide sequence ID" value="XM_018145623.1"/>
</dbReference>
<comment type="similarity">
    <text evidence="2">Belongs to the purine-cytosine permease (2.A.39) family.</text>
</comment>
<sequence>MSFKAFLKKLEVKPIDDEYESLETTRWGNRDTYPIPHAKRTYGWLAFWAFSSWTIGSSLIGIGLTAGQASGVVLVGCVIASISAFLNGGPGCIHHLGYGTLARSAFGLWGSYFVIMLNVFQSFVFYGTQMYFGGMAIVIMLNTWSESFLRMKNTLPDSAGITTPQLIGFVLFIFVYFPIIYWVPPHEVQKYLKANLIISSATLFGIMGWAIAQNGGRVGDLVSPQVDVPSGQVGFLMVQGISSIAGTYAGGSDRVSDWTRYAKTRHSPTLAQLTALPVTVTLFALVGIISTSAFAPTLGTFQWNPLIAIQQLQAQNYSAAMRAGTFFAGFGLLFVIVFINYTQNCVSSGMDLAMLVPKYISRRRGSMIFAVLGVLANPWRFLTQASTFITVLSSFGVFMSPAAAILVCDFWVVRRTKWNIPDLYRPGGIYWFWNGVNWRAFTAYFLAMTWALPGFVMAIGGQDKYSFGQTWFRLYQVSFFSGYGLAFVIFWILNLAFPPPELGRQVDIDVSTMLTPGVDPIGHGRSVEGKSDSEVEANDTEKGFRESVV</sequence>
<feature type="region of interest" description="Disordered" evidence="6">
    <location>
        <begin position="522"/>
        <end position="549"/>
    </location>
</feature>
<organism evidence="8 9">
    <name type="scientific">Cyphellophora attinorum</name>
    <dbReference type="NCBI Taxonomy" id="1664694"/>
    <lineage>
        <taxon>Eukaryota</taxon>
        <taxon>Fungi</taxon>
        <taxon>Dikarya</taxon>
        <taxon>Ascomycota</taxon>
        <taxon>Pezizomycotina</taxon>
        <taxon>Eurotiomycetes</taxon>
        <taxon>Chaetothyriomycetidae</taxon>
        <taxon>Chaetothyriales</taxon>
        <taxon>Cyphellophoraceae</taxon>
        <taxon>Cyphellophora</taxon>
    </lineage>
</organism>
<dbReference type="InterPro" id="IPR045225">
    <property type="entry name" value="Uracil/uridine/allantoin_perm"/>
</dbReference>
<dbReference type="EMBL" id="LFJN01000008">
    <property type="protein sequence ID" value="KPI42011.1"/>
    <property type="molecule type" value="Genomic_DNA"/>
</dbReference>
<accession>A0A0N0NNV0</accession>
<dbReference type="InterPro" id="IPR001248">
    <property type="entry name" value="Pur-cyt_permease"/>
</dbReference>
<dbReference type="Gene3D" id="1.10.4160.10">
    <property type="entry name" value="Hydantoin permease"/>
    <property type="match status" value="1"/>
</dbReference>
<reference evidence="8 9" key="1">
    <citation type="submission" date="2015-06" db="EMBL/GenBank/DDBJ databases">
        <title>Draft genome of the ant-associated black yeast Phialophora attae CBS 131958.</title>
        <authorList>
            <person name="Moreno L.F."/>
            <person name="Stielow B.J."/>
            <person name="de Hoog S."/>
            <person name="Vicente V.A."/>
            <person name="Weiss V.A."/>
            <person name="de Vries M."/>
            <person name="Cruz L.M."/>
            <person name="Souza E.M."/>
        </authorList>
    </citation>
    <scope>NUCLEOTIDE SEQUENCE [LARGE SCALE GENOMIC DNA]</scope>
    <source>
        <strain evidence="8 9">CBS 131958</strain>
    </source>
</reference>